<feature type="domain" description="USP" evidence="5">
    <location>
        <begin position="620"/>
        <end position="940"/>
    </location>
</feature>
<sequence length="941" mass="108223">IKFLEEREKYTKVQIYTYYLQRSAENLINLVIMSINRSGSKNLIKIHIAGSLEQLKSQGSLGSFDPKNVKVRTAVSTLLKLYREANMYADKGDEEYAYILFMRYLSLIQLVQQAKEYRQEEVFFKSSIGVKNLTFAMKKLETLSISLEERYKQQRKEQELADQVEQSNILDALKPQSKAAIEQEKVLGIPLINGVPANLGVPQEHRTTENGTESRNSITSSALYTLTREKSTEFLIFDLRGASHFQESHIKHLNCFSIPEEFIKPGTTPSVIKRYLPETTKQIWDRRTRVDKIILYDWDSRATGPSSTIQNLLTLFLKWDRDFNTKTELLVLDRGYEDWLIKYPLLSTNSKTKKPEKSRTEIASFSKMVAEIDFEITVSPGKPKEEEIENIRSKGLLTNLPEFDRSKKPAVGIKDVLLENQNFLEDGEASLNRSSKTKTKSKAHSPGQWEEWRMKKERVAEEEIRKSLEEKENVYNEELPKHFYEESNKQDREAKQMFKSFANKTPGLQPSVKDVADVAEAKPWSSIKNQEDREKALALEVAKLREKRKQKEQDGSLPNPELDINRTISDISETKVNRSSNSPAGELYSALTPSSVNPVIDRKTKPITLQSSKYQGNGLVGMRNLGNTCYMNSALQCLLHLEDLRDYFLENYFRSDVNSNTMTQGNFAEGFADLFQSVWSGNLNSIVPTNFKKLVNAYRPDFRGNDQQDSDEFLVFLLDALHEDLNKVKKKQPMKEQENEGKTQSEASYVAFINWESSNKSKISDLFYGQEMSTLTCTTCRHSSIRFDMICALVVPIPNVVYHCRLQDCLSLYTEGESIADWNCPKCRRNSKESIKKLDLIRTPKILIVTLKRFSKDFQQWTKRQTFVEYPKTGLRISGSTYKLVATVNHFGTVNGGHYTASVYHPDLKVWHKYDDSEVSILREDDVISKEAYILFYSKLA</sequence>
<dbReference type="Pfam" id="PF08969">
    <property type="entry name" value="USP8_dimer"/>
    <property type="match status" value="1"/>
</dbReference>
<dbReference type="InterPro" id="IPR018200">
    <property type="entry name" value="USP_CS"/>
</dbReference>
<dbReference type="PANTHER" id="PTHR21646:SF46">
    <property type="entry name" value="UBIQUITIN CARBOXYL-TERMINAL HYDROLASE"/>
    <property type="match status" value="1"/>
</dbReference>
<dbReference type="CDD" id="cd02674">
    <property type="entry name" value="Peptidase_C19R"/>
    <property type="match status" value="1"/>
</dbReference>
<evidence type="ECO:0000256" key="3">
    <source>
        <dbReference type="RuleBase" id="RU366025"/>
    </source>
</evidence>
<evidence type="ECO:0000256" key="1">
    <source>
        <dbReference type="ARBA" id="ARBA00000707"/>
    </source>
</evidence>
<dbReference type="InterPro" id="IPR001763">
    <property type="entry name" value="Rhodanese-like_dom"/>
</dbReference>
<dbReference type="Pfam" id="PF00443">
    <property type="entry name" value="UCH"/>
    <property type="match status" value="1"/>
</dbReference>
<dbReference type="GO" id="GO:0004843">
    <property type="term" value="F:cysteine-type deubiquitinase activity"/>
    <property type="evidence" value="ECO:0007669"/>
    <property type="project" value="UniProtKB-UniRule"/>
</dbReference>
<evidence type="ECO:0000256" key="4">
    <source>
        <dbReference type="SAM" id="MobiDB-lite"/>
    </source>
</evidence>
<dbReference type="InterPro" id="IPR050185">
    <property type="entry name" value="Ub_carboxyl-term_hydrolase"/>
</dbReference>
<dbReference type="PROSITE" id="PS00973">
    <property type="entry name" value="USP_2"/>
    <property type="match status" value="1"/>
</dbReference>
<feature type="region of interest" description="Disordered" evidence="4">
    <location>
        <begin position="429"/>
        <end position="448"/>
    </location>
</feature>
<dbReference type="Gene3D" id="3.90.70.10">
    <property type="entry name" value="Cysteine proteinases"/>
    <property type="match status" value="1"/>
</dbReference>
<gene>
    <name evidence="6" type="ORF">QYM36_007831</name>
</gene>
<keyword evidence="3" id="KW-0645">Protease</keyword>
<dbReference type="Proteomes" id="UP001187531">
    <property type="component" value="Unassembled WGS sequence"/>
</dbReference>
<keyword evidence="3" id="KW-0788">Thiol protease</keyword>
<evidence type="ECO:0000313" key="7">
    <source>
        <dbReference type="Proteomes" id="UP001187531"/>
    </source>
</evidence>
<dbReference type="PANTHER" id="PTHR21646">
    <property type="entry name" value="UBIQUITIN CARBOXYL-TERMINAL HYDROLASE"/>
    <property type="match status" value="1"/>
</dbReference>
<dbReference type="InterPro" id="IPR028889">
    <property type="entry name" value="USP"/>
</dbReference>
<feature type="non-terminal residue" evidence="6">
    <location>
        <position position="941"/>
    </location>
</feature>
<dbReference type="Gene3D" id="1.20.58.80">
    <property type="entry name" value="Phosphotransferase system, lactose/cellobiose-type IIA subunit"/>
    <property type="match status" value="1"/>
</dbReference>
<comment type="catalytic activity">
    <reaction evidence="1 3">
        <text>Thiol-dependent hydrolysis of ester, thioester, amide, peptide and isopeptide bonds formed by the C-terminal Gly of ubiquitin (a 76-residue protein attached to proteins as an intracellular targeting signal).</text>
        <dbReference type="EC" id="3.4.19.12"/>
    </reaction>
</comment>
<accession>A0AA88IFF3</accession>
<dbReference type="PROSITE" id="PS00972">
    <property type="entry name" value="USP_1"/>
    <property type="match status" value="1"/>
</dbReference>
<dbReference type="GO" id="GO:0016579">
    <property type="term" value="P:protein deubiquitination"/>
    <property type="evidence" value="ECO:0007669"/>
    <property type="project" value="InterPro"/>
</dbReference>
<dbReference type="AlphaFoldDB" id="A0AA88IFF3"/>
<protein>
    <recommendedName>
        <fullName evidence="3">Ubiquitin carboxyl-terminal hydrolase</fullName>
        <ecNumber evidence="3">3.4.19.12</ecNumber>
    </recommendedName>
</protein>
<dbReference type="PROSITE" id="PS50235">
    <property type="entry name" value="USP_3"/>
    <property type="match status" value="1"/>
</dbReference>
<reference evidence="6" key="1">
    <citation type="submission" date="2023-07" db="EMBL/GenBank/DDBJ databases">
        <title>Chromosome-level genome assembly of Artemia franciscana.</title>
        <authorList>
            <person name="Jo E."/>
        </authorList>
    </citation>
    <scope>NUCLEOTIDE SEQUENCE</scope>
    <source>
        <tissue evidence="6">Whole body</tissue>
    </source>
</reference>
<evidence type="ECO:0000313" key="6">
    <source>
        <dbReference type="EMBL" id="KAK2727128.1"/>
    </source>
</evidence>
<dbReference type="InterPro" id="IPR001394">
    <property type="entry name" value="Peptidase_C19_UCH"/>
</dbReference>
<dbReference type="SUPFAM" id="SSF52821">
    <property type="entry name" value="Rhodanese/Cell cycle control phosphatase"/>
    <property type="match status" value="1"/>
</dbReference>
<comment type="similarity">
    <text evidence="2 3">Belongs to the peptidase C19 family.</text>
</comment>
<dbReference type="InterPro" id="IPR036873">
    <property type="entry name" value="Rhodanese-like_dom_sf"/>
</dbReference>
<dbReference type="InterPro" id="IPR015063">
    <property type="entry name" value="USP8_dimer"/>
</dbReference>
<dbReference type="EMBL" id="JAVRJZ010000001">
    <property type="protein sequence ID" value="KAK2727128.1"/>
    <property type="molecule type" value="Genomic_DNA"/>
</dbReference>
<organism evidence="6 7">
    <name type="scientific">Artemia franciscana</name>
    <name type="common">Brine shrimp</name>
    <name type="synonym">Artemia sanfranciscana</name>
    <dbReference type="NCBI Taxonomy" id="6661"/>
    <lineage>
        <taxon>Eukaryota</taxon>
        <taxon>Metazoa</taxon>
        <taxon>Ecdysozoa</taxon>
        <taxon>Arthropoda</taxon>
        <taxon>Crustacea</taxon>
        <taxon>Branchiopoda</taxon>
        <taxon>Anostraca</taxon>
        <taxon>Artemiidae</taxon>
        <taxon>Artemia</taxon>
    </lineage>
</organism>
<name>A0AA88IFF3_ARTSF</name>
<dbReference type="SUPFAM" id="SSF140856">
    <property type="entry name" value="USP8 N-terminal domain-like"/>
    <property type="match status" value="1"/>
</dbReference>
<dbReference type="Pfam" id="PF00581">
    <property type="entry name" value="Rhodanese"/>
    <property type="match status" value="1"/>
</dbReference>
<dbReference type="Gene3D" id="3.40.250.10">
    <property type="entry name" value="Rhodanese-like domain"/>
    <property type="match status" value="1"/>
</dbReference>
<feature type="region of interest" description="Disordered" evidence="4">
    <location>
        <begin position="546"/>
        <end position="565"/>
    </location>
</feature>
<keyword evidence="7" id="KW-1185">Reference proteome</keyword>
<dbReference type="SUPFAM" id="SSF54001">
    <property type="entry name" value="Cysteine proteinases"/>
    <property type="match status" value="1"/>
</dbReference>
<evidence type="ECO:0000256" key="2">
    <source>
        <dbReference type="ARBA" id="ARBA00009085"/>
    </source>
</evidence>
<keyword evidence="3" id="KW-0378">Hydrolase</keyword>
<dbReference type="GO" id="GO:0006508">
    <property type="term" value="P:proteolysis"/>
    <property type="evidence" value="ECO:0007669"/>
    <property type="project" value="UniProtKB-KW"/>
</dbReference>
<dbReference type="EC" id="3.4.19.12" evidence="3"/>
<dbReference type="InterPro" id="IPR038765">
    <property type="entry name" value="Papain-like_cys_pep_sf"/>
</dbReference>
<evidence type="ECO:0000259" key="5">
    <source>
        <dbReference type="PROSITE" id="PS50235"/>
    </source>
</evidence>
<comment type="caution">
    <text evidence="6">The sequence shown here is derived from an EMBL/GenBank/DDBJ whole genome shotgun (WGS) entry which is preliminary data.</text>
</comment>
<proteinExistence type="inferred from homology"/>
<keyword evidence="3" id="KW-0833">Ubl conjugation pathway</keyword>